<feature type="compositionally biased region" description="Acidic residues" evidence="1">
    <location>
        <begin position="51"/>
        <end position="67"/>
    </location>
</feature>
<comment type="caution">
    <text evidence="2">The sequence shown here is derived from an EMBL/GenBank/DDBJ whole genome shotgun (WGS) entry which is preliminary data.</text>
</comment>
<dbReference type="Proteomes" id="UP001417504">
    <property type="component" value="Unassembled WGS sequence"/>
</dbReference>
<gene>
    <name evidence="2" type="ORF">Sjap_013213</name>
</gene>
<feature type="region of interest" description="Disordered" evidence="1">
    <location>
        <begin position="51"/>
        <end position="75"/>
    </location>
</feature>
<protein>
    <submittedName>
        <fullName evidence="2">Uncharacterized protein</fullName>
    </submittedName>
</protein>
<keyword evidence="3" id="KW-1185">Reference proteome</keyword>
<dbReference type="AlphaFoldDB" id="A0AAP0P136"/>
<evidence type="ECO:0000313" key="3">
    <source>
        <dbReference type="Proteomes" id="UP001417504"/>
    </source>
</evidence>
<dbReference type="EMBL" id="JBBNAE010000005">
    <property type="protein sequence ID" value="KAK9123611.1"/>
    <property type="molecule type" value="Genomic_DNA"/>
</dbReference>
<proteinExistence type="predicted"/>
<reference evidence="2 3" key="1">
    <citation type="submission" date="2024-01" db="EMBL/GenBank/DDBJ databases">
        <title>Genome assemblies of Stephania.</title>
        <authorList>
            <person name="Yang L."/>
        </authorList>
    </citation>
    <scope>NUCLEOTIDE SEQUENCE [LARGE SCALE GENOMIC DNA]</scope>
    <source>
        <strain evidence="2">QJT</strain>
        <tissue evidence="2">Leaf</tissue>
    </source>
</reference>
<sequence length="197" mass="21268">MNINDIATETDVRDSTRKHVLSKTNLVNMGFGLYGHMGGEITLGILMDEDEGGDQEEEGDLSSDEGSCDDKAGDTNVEVCISSDSSEQGGDMSKEKIREDGDGVEDVNLSENDVGDVVVGGNDVGDDIVGRNVVRDVVDCDTATWILDGISNFGSRCRGRRWPRLGRPSPGLDGADRRPPLRRHCMPGETDYGTIFV</sequence>
<evidence type="ECO:0000313" key="2">
    <source>
        <dbReference type="EMBL" id="KAK9123611.1"/>
    </source>
</evidence>
<feature type="region of interest" description="Disordered" evidence="1">
    <location>
        <begin position="81"/>
        <end position="100"/>
    </location>
</feature>
<name>A0AAP0P136_9MAGN</name>
<organism evidence="2 3">
    <name type="scientific">Stephania japonica</name>
    <dbReference type="NCBI Taxonomy" id="461633"/>
    <lineage>
        <taxon>Eukaryota</taxon>
        <taxon>Viridiplantae</taxon>
        <taxon>Streptophyta</taxon>
        <taxon>Embryophyta</taxon>
        <taxon>Tracheophyta</taxon>
        <taxon>Spermatophyta</taxon>
        <taxon>Magnoliopsida</taxon>
        <taxon>Ranunculales</taxon>
        <taxon>Menispermaceae</taxon>
        <taxon>Menispermoideae</taxon>
        <taxon>Cissampelideae</taxon>
        <taxon>Stephania</taxon>
    </lineage>
</organism>
<accession>A0AAP0P136</accession>
<evidence type="ECO:0000256" key="1">
    <source>
        <dbReference type="SAM" id="MobiDB-lite"/>
    </source>
</evidence>